<dbReference type="Gene3D" id="3.30.200.20">
    <property type="entry name" value="Phosphorylase Kinase, domain 1"/>
    <property type="match status" value="1"/>
</dbReference>
<keyword evidence="10" id="KW-0862">Zinc</keyword>
<feature type="domain" description="AGC-kinase C-terminal" evidence="16">
    <location>
        <begin position="1063"/>
        <end position="1169"/>
    </location>
</feature>
<dbReference type="eggNOG" id="KOG0606">
    <property type="taxonomic scope" value="Eukaryota"/>
</dbReference>
<dbReference type="Gene3D" id="1.10.510.10">
    <property type="entry name" value="Transferase(Phosphotransferase) domain 1"/>
    <property type="match status" value="1"/>
</dbReference>
<evidence type="ECO:0000256" key="8">
    <source>
        <dbReference type="ARBA" id="ARBA00022771"/>
    </source>
</evidence>
<evidence type="ECO:0000313" key="17">
    <source>
        <dbReference type="Proteomes" id="UP000189703"/>
    </source>
</evidence>
<evidence type="ECO:0000256" key="6">
    <source>
        <dbReference type="ARBA" id="ARBA00022723"/>
    </source>
</evidence>
<reference evidence="18" key="1">
    <citation type="submission" date="2025-08" db="UniProtKB">
        <authorList>
            <consortium name="RefSeq"/>
        </authorList>
    </citation>
    <scope>IDENTIFICATION</scope>
</reference>
<name>A0A1U8ABK8_NELNU</name>
<feature type="compositionally biased region" description="Polar residues" evidence="14">
    <location>
        <begin position="16"/>
        <end position="25"/>
    </location>
</feature>
<feature type="compositionally biased region" description="Acidic residues" evidence="14">
    <location>
        <begin position="66"/>
        <end position="75"/>
    </location>
</feature>
<proteinExistence type="inferred from homology"/>
<dbReference type="GO" id="GO:0005524">
    <property type="term" value="F:ATP binding"/>
    <property type="evidence" value="ECO:0007669"/>
    <property type="project" value="UniProtKB-KW"/>
</dbReference>
<dbReference type="OrthoDB" id="162894at2759"/>
<evidence type="ECO:0000256" key="5">
    <source>
        <dbReference type="ARBA" id="ARBA00022679"/>
    </source>
</evidence>
<dbReference type="OMA" id="EELWVKC"/>
<evidence type="ECO:0000256" key="13">
    <source>
        <dbReference type="ARBA" id="ARBA00048679"/>
    </source>
</evidence>
<evidence type="ECO:0000256" key="10">
    <source>
        <dbReference type="ARBA" id="ARBA00022833"/>
    </source>
</evidence>
<organism evidence="17 18">
    <name type="scientific">Nelumbo nucifera</name>
    <name type="common">Sacred lotus</name>
    <dbReference type="NCBI Taxonomy" id="4432"/>
    <lineage>
        <taxon>Eukaryota</taxon>
        <taxon>Viridiplantae</taxon>
        <taxon>Streptophyta</taxon>
        <taxon>Embryophyta</taxon>
        <taxon>Tracheophyta</taxon>
        <taxon>Spermatophyta</taxon>
        <taxon>Magnoliopsida</taxon>
        <taxon>Proteales</taxon>
        <taxon>Nelumbonaceae</taxon>
        <taxon>Nelumbo</taxon>
    </lineage>
</organism>
<accession>A0A1U8ABK8</accession>
<dbReference type="SUPFAM" id="SSF56112">
    <property type="entry name" value="Protein kinase-like (PK-like)"/>
    <property type="match status" value="1"/>
</dbReference>
<dbReference type="KEGG" id="nnu:104602263"/>
<evidence type="ECO:0000256" key="1">
    <source>
        <dbReference type="ARBA" id="ARBA00009903"/>
    </source>
</evidence>
<feature type="region of interest" description="Disordered" evidence="14">
    <location>
        <begin position="406"/>
        <end position="454"/>
    </location>
</feature>
<dbReference type="FunCoup" id="A0A1U8ABK8">
    <property type="interactions" value="466"/>
</dbReference>
<evidence type="ECO:0000256" key="7">
    <source>
        <dbReference type="ARBA" id="ARBA00022741"/>
    </source>
</evidence>
<dbReference type="InParanoid" id="A0A1U8ABK8"/>
<comment type="catalytic activity">
    <reaction evidence="13">
        <text>L-seryl-[protein] + ATP = O-phospho-L-seryl-[protein] + ADP + H(+)</text>
        <dbReference type="Rhea" id="RHEA:17989"/>
        <dbReference type="Rhea" id="RHEA-COMP:9863"/>
        <dbReference type="Rhea" id="RHEA-COMP:11604"/>
        <dbReference type="ChEBI" id="CHEBI:15378"/>
        <dbReference type="ChEBI" id="CHEBI:29999"/>
        <dbReference type="ChEBI" id="CHEBI:30616"/>
        <dbReference type="ChEBI" id="CHEBI:83421"/>
        <dbReference type="ChEBI" id="CHEBI:456216"/>
        <dbReference type="EC" id="2.7.11.1"/>
    </reaction>
</comment>
<dbReference type="Pfam" id="PF00069">
    <property type="entry name" value="Pkinase"/>
    <property type="match status" value="1"/>
</dbReference>
<dbReference type="GeneID" id="104602263"/>
<feature type="domain" description="Protein kinase" evidence="15">
    <location>
        <begin position="773"/>
        <end position="1062"/>
    </location>
</feature>
<keyword evidence="4" id="KW-0597">Phosphoprotein</keyword>
<keyword evidence="8" id="KW-0863">Zinc-finger</keyword>
<dbReference type="FunFam" id="3.30.200.20:FF:000147">
    <property type="entry name" value="probable serine/threonine protein kinase IREH1"/>
    <property type="match status" value="1"/>
</dbReference>
<keyword evidence="7" id="KW-0547">Nucleotide-binding</keyword>
<protein>
    <recommendedName>
        <fullName evidence="2">non-specific serine/threonine protein kinase</fullName>
        <ecNumber evidence="2">2.7.11.1</ecNumber>
    </recommendedName>
</protein>
<feature type="region of interest" description="Disordered" evidence="14">
    <location>
        <begin position="362"/>
        <end position="385"/>
    </location>
</feature>
<dbReference type="InterPro" id="IPR050236">
    <property type="entry name" value="Ser_Thr_kinase_AGC"/>
</dbReference>
<feature type="region of interest" description="Disordered" evidence="14">
    <location>
        <begin position="616"/>
        <end position="635"/>
    </location>
</feature>
<evidence type="ECO:0000259" key="16">
    <source>
        <dbReference type="PROSITE" id="PS51285"/>
    </source>
</evidence>
<dbReference type="PROSITE" id="PS00108">
    <property type="entry name" value="PROTEIN_KINASE_ST"/>
    <property type="match status" value="1"/>
</dbReference>
<keyword evidence="17" id="KW-1185">Reference proteome</keyword>
<dbReference type="InterPro" id="IPR011009">
    <property type="entry name" value="Kinase-like_dom_sf"/>
</dbReference>
<dbReference type="GO" id="GO:0004674">
    <property type="term" value="F:protein serine/threonine kinase activity"/>
    <property type="evidence" value="ECO:0000318"/>
    <property type="project" value="GO_Central"/>
</dbReference>
<evidence type="ECO:0000256" key="3">
    <source>
        <dbReference type="ARBA" id="ARBA00022527"/>
    </source>
</evidence>
<dbReference type="RefSeq" id="XP_010264186.1">
    <property type="nucleotide sequence ID" value="XM_010265884.2"/>
</dbReference>
<keyword evidence="3 18" id="KW-0723">Serine/threonine-protein kinase</keyword>
<dbReference type="Proteomes" id="UP000189703">
    <property type="component" value="Unplaced"/>
</dbReference>
<feature type="region of interest" description="Disordered" evidence="14">
    <location>
        <begin position="1"/>
        <end position="84"/>
    </location>
</feature>
<dbReference type="PANTHER" id="PTHR24356">
    <property type="entry name" value="SERINE/THREONINE-PROTEIN KINASE"/>
    <property type="match status" value="1"/>
</dbReference>
<feature type="region of interest" description="Disordered" evidence="14">
    <location>
        <begin position="96"/>
        <end position="144"/>
    </location>
</feature>
<keyword evidence="6" id="KW-0479">Metal-binding</keyword>
<feature type="compositionally biased region" description="Basic and acidic residues" evidence="14">
    <location>
        <begin position="371"/>
        <end position="382"/>
    </location>
</feature>
<dbReference type="AlphaFoldDB" id="A0A1U8ABK8"/>
<dbReference type="STRING" id="4432.A0A1U8ABK8"/>
<evidence type="ECO:0000256" key="2">
    <source>
        <dbReference type="ARBA" id="ARBA00012513"/>
    </source>
</evidence>
<feature type="compositionally biased region" description="Low complexity" evidence="14">
    <location>
        <begin position="1"/>
        <end position="10"/>
    </location>
</feature>
<dbReference type="InterPro" id="IPR000961">
    <property type="entry name" value="AGC-kinase_C"/>
</dbReference>
<dbReference type="PROSITE" id="PS50011">
    <property type="entry name" value="PROTEIN_KINASE_DOM"/>
    <property type="match status" value="1"/>
</dbReference>
<dbReference type="SMART" id="SM00220">
    <property type="entry name" value="S_TKc"/>
    <property type="match status" value="1"/>
</dbReference>
<dbReference type="EC" id="2.7.11.1" evidence="2"/>
<evidence type="ECO:0000313" key="18">
    <source>
        <dbReference type="RefSeq" id="XP_010264186.1"/>
    </source>
</evidence>
<evidence type="ECO:0000256" key="4">
    <source>
        <dbReference type="ARBA" id="ARBA00022553"/>
    </source>
</evidence>
<dbReference type="Pfam" id="PF26031">
    <property type="entry name" value="IREH1"/>
    <property type="match status" value="1"/>
</dbReference>
<evidence type="ECO:0000256" key="14">
    <source>
        <dbReference type="SAM" id="MobiDB-lite"/>
    </source>
</evidence>
<comment type="catalytic activity">
    <reaction evidence="12">
        <text>L-threonyl-[protein] + ATP = O-phospho-L-threonyl-[protein] + ADP + H(+)</text>
        <dbReference type="Rhea" id="RHEA:46608"/>
        <dbReference type="Rhea" id="RHEA-COMP:11060"/>
        <dbReference type="Rhea" id="RHEA-COMP:11605"/>
        <dbReference type="ChEBI" id="CHEBI:15378"/>
        <dbReference type="ChEBI" id="CHEBI:30013"/>
        <dbReference type="ChEBI" id="CHEBI:30616"/>
        <dbReference type="ChEBI" id="CHEBI:61977"/>
        <dbReference type="ChEBI" id="CHEBI:456216"/>
        <dbReference type="EC" id="2.7.11.1"/>
    </reaction>
</comment>
<evidence type="ECO:0000256" key="11">
    <source>
        <dbReference type="ARBA" id="ARBA00022840"/>
    </source>
</evidence>
<keyword evidence="11" id="KW-0067">ATP-binding</keyword>
<dbReference type="PROSITE" id="PS51285">
    <property type="entry name" value="AGC_KINASE_CTER"/>
    <property type="match status" value="1"/>
</dbReference>
<keyword evidence="5" id="KW-0808">Transferase</keyword>
<dbReference type="PANTHER" id="PTHR24356:SF395">
    <property type="entry name" value="SERINE_THREONINE PROTEIN KINASE IRE-RELATED"/>
    <property type="match status" value="1"/>
</dbReference>
<feature type="compositionally biased region" description="Low complexity" evidence="14">
    <location>
        <begin position="620"/>
        <end position="630"/>
    </location>
</feature>
<dbReference type="GO" id="GO:0008270">
    <property type="term" value="F:zinc ion binding"/>
    <property type="evidence" value="ECO:0007669"/>
    <property type="project" value="UniProtKB-KW"/>
</dbReference>
<dbReference type="CDD" id="cd05579">
    <property type="entry name" value="STKc_MAST_like"/>
    <property type="match status" value="1"/>
</dbReference>
<dbReference type="InterPro" id="IPR000719">
    <property type="entry name" value="Prot_kinase_dom"/>
</dbReference>
<dbReference type="InterPro" id="IPR058783">
    <property type="entry name" value="IREH1/IRE-like_N"/>
</dbReference>
<dbReference type="GO" id="GO:0035556">
    <property type="term" value="P:intracellular signal transduction"/>
    <property type="evidence" value="ECO:0000318"/>
    <property type="project" value="GO_Central"/>
</dbReference>
<dbReference type="InterPro" id="IPR008271">
    <property type="entry name" value="Ser/Thr_kinase_AS"/>
</dbReference>
<sequence length="1186" mass="132373">MSSLPTSSDPSDSRDQNANPNNGDSSAAPPVSSTTTTTTKFKTRKIPQIPIHRSEVETSEIKEASDGSDEMELGPDDPSPILASFLGLNPIRTRSAPSPLRFSSPPVASPNQTNEKNESIDEGNTCPKFVLPHHPSLSGEPGKRSHWIQSKSFRVPMTLNPGLEGFDTAKEFQSPRFQAIMRVTSGRRKRTPDIRSFSHELNSKGLRPFPLWKSRTLGHIEEIMVVIRAKFVRLKEEVDSELGIFAGDLMSILEKNVDAHPKWRETLEDLLVIARKCAKMSATEFWSKCEAIVQNLDDRRQELPMGTLKQAHTRILFILTRCTRLLQFDKEGGFEDEHILGLHQLSDLGVYSEQFFGAENPRVKSSLSGKEANEKHTDKSHGQEQSNLDLHQDQDDQHLSYVNASNIGNAKSRDRIPSWKKSPSSAEKSRREGIDEKDSQAKDKLESSGLLNKMKLGVDKSADNTPQFPPGNLDNSSNAKRVSWGFYGDQQNIVHENSMICRICEVEIPTVHVEDHSRICTISDRCDLKGLTVNERLERVAETLEKILETCTPKGSDAEQGSPDVSSSIAEDFDPVFPEQSSEDLLDCLPETDGLFIMDDIKSLPDMSSKMGSIIMPDQGTASSSAGSSTPRSPLLTPRTNQIELLLSGRNAISELEDFQQINKLLDIARSVASINTNDYSTLEYLVYRLEDLKYAIQDRKVDALIVETFGRRIEKLLQEKYVHLCAQIEDEKADSSKVLIDEHGSLEDDPIRSLRASSINPNSKDRTSIEDFEIIKPISRGAFGRVFLARKRATGDLFAIKVLKKADMIRKNAVESILAERNILMTVRNPFVVRFFYSFTCRENLYLVMEYLNGGDLYSLLRNLGCLDADMARLYIAEVVLALEYLHSLNIIHRDLKPDNLLIAHNGHIKLTDFGLSKVGLINSTDDLSGPAVGGSALLGDEPKYAEQHTPKWEQRQKHSAVGTPDYLAPEILLGMGHGTTADWWSVGVILFELLVGIPPFNAQHPQQIFDNIMNRDIPWPQVPEEMSYEAYDLIDKLLTENPVQRLGATGAGEVKCHDFFKNINWDTLARQKAAFVPSAEGAYDTSYFTSRYAWNSSDEQVRSAGYDSDDTTETCSISCSGSSFSNPQDEDGDECGNLADFGTPTLSVKYSFSNFSFKNLSQLASINYDMLLKCSKDFSEPSDP</sequence>
<feature type="compositionally biased region" description="Basic and acidic residues" evidence="14">
    <location>
        <begin position="52"/>
        <end position="65"/>
    </location>
</feature>
<keyword evidence="9 18" id="KW-0418">Kinase</keyword>
<evidence type="ECO:0000259" key="15">
    <source>
        <dbReference type="PROSITE" id="PS50011"/>
    </source>
</evidence>
<evidence type="ECO:0000256" key="12">
    <source>
        <dbReference type="ARBA" id="ARBA00047899"/>
    </source>
</evidence>
<gene>
    <name evidence="18" type="primary">LOC104602263</name>
</gene>
<feature type="compositionally biased region" description="Basic and acidic residues" evidence="14">
    <location>
        <begin position="427"/>
        <end position="446"/>
    </location>
</feature>
<evidence type="ECO:0000256" key="9">
    <source>
        <dbReference type="ARBA" id="ARBA00022777"/>
    </source>
</evidence>
<comment type="similarity">
    <text evidence="1">Belongs to the protein kinase superfamily. AGC Ser/Thr protein kinase family.</text>
</comment>